<dbReference type="OMA" id="VVKSMMD"/>
<dbReference type="Gene3D" id="3.30.413.10">
    <property type="entry name" value="Sulfite Reductase Hemoprotein, domain 1"/>
    <property type="match status" value="1"/>
</dbReference>
<evidence type="ECO:0000256" key="6">
    <source>
        <dbReference type="ARBA" id="ARBA00023004"/>
    </source>
</evidence>
<keyword evidence="4" id="KW-0479">Metal-binding</keyword>
<keyword evidence="6" id="KW-0408">Iron</keyword>
<keyword evidence="3" id="KW-0349">Heme</keyword>
<dbReference type="InterPro" id="IPR045854">
    <property type="entry name" value="NO2/SO3_Rdtase_4Fe4S_sf"/>
</dbReference>
<dbReference type="InterPro" id="IPR036136">
    <property type="entry name" value="Nit/Sulf_reduc_fer-like_dom_sf"/>
</dbReference>
<keyword evidence="5 9" id="KW-0560">Oxidoreductase</keyword>
<dbReference type="PROSITE" id="PS00365">
    <property type="entry name" value="NIR_SIR"/>
    <property type="match status" value="1"/>
</dbReference>
<dbReference type="GO" id="GO:0006790">
    <property type="term" value="P:sulfur compound metabolic process"/>
    <property type="evidence" value="ECO:0007669"/>
    <property type="project" value="InterPro"/>
</dbReference>
<proteinExistence type="inferred from homology"/>
<reference evidence="9 10" key="1">
    <citation type="journal article" date="2020" name="Nat. Commun.">
        <title>The structures of two archaeal type IV pili illuminate evolutionary relationships.</title>
        <authorList>
            <person name="Wang F."/>
            <person name="Baquero D.P."/>
            <person name="Su Z."/>
            <person name="Beltran L.C."/>
            <person name="Prangishvili D."/>
            <person name="Krupovic M."/>
            <person name="Egelman E.H."/>
        </authorList>
    </citation>
    <scope>NUCLEOTIDE SEQUENCE [LARGE SCALE GENOMIC DNA]</scope>
    <source>
        <strain evidence="9 10">2GA</strain>
    </source>
</reference>
<evidence type="ECO:0000256" key="3">
    <source>
        <dbReference type="ARBA" id="ARBA00022617"/>
    </source>
</evidence>
<protein>
    <submittedName>
        <fullName evidence="9">Dissimilatory-type sulfite reductase subunit beta</fullName>
        <ecNumber evidence="9">1.8.99.5</ecNumber>
    </submittedName>
</protein>
<name>A0A7L4P9A8_9CREN</name>
<dbReference type="PANTHER" id="PTHR11493:SF54">
    <property type="entry name" value="ANAEROBIC SULFITE REDUCTASE SUBUNIT C"/>
    <property type="match status" value="1"/>
</dbReference>
<dbReference type="GO" id="GO:0018551">
    <property type="term" value="F:dissimilatory sulfite reductase (NADH) activity"/>
    <property type="evidence" value="ECO:0007669"/>
    <property type="project" value="InterPro"/>
</dbReference>
<gene>
    <name evidence="9" type="primary">dsrB</name>
    <name evidence="9" type="ORF">HC235_05940</name>
</gene>
<dbReference type="EC" id="1.8.99.5" evidence="9"/>
<dbReference type="InterPro" id="IPR011808">
    <property type="entry name" value="DsrB"/>
</dbReference>
<dbReference type="GO" id="GO:0020037">
    <property type="term" value="F:heme binding"/>
    <property type="evidence" value="ECO:0007669"/>
    <property type="project" value="InterPro"/>
</dbReference>
<accession>A0A7L4P9A8</accession>
<dbReference type="GeneID" id="5054297"/>
<dbReference type="InterPro" id="IPR006067">
    <property type="entry name" value="NO2/SO3_Rdtase_4Fe4S_dom"/>
</dbReference>
<organism evidence="9 10">
    <name type="scientific">Pyrobaculum arsenaticum</name>
    <dbReference type="NCBI Taxonomy" id="121277"/>
    <lineage>
        <taxon>Archaea</taxon>
        <taxon>Thermoproteota</taxon>
        <taxon>Thermoprotei</taxon>
        <taxon>Thermoproteales</taxon>
        <taxon>Thermoproteaceae</taxon>
        <taxon>Pyrobaculum</taxon>
    </lineage>
</organism>
<dbReference type="RefSeq" id="WP_011900698.1">
    <property type="nucleotide sequence ID" value="NZ_JAAVJF010000002.1"/>
</dbReference>
<comment type="similarity">
    <text evidence="1">Belongs to the nitrite and sulfite reductase 4Fe-4S domain family.</text>
</comment>
<dbReference type="Pfam" id="PF03460">
    <property type="entry name" value="NIR_SIR_ferr"/>
    <property type="match status" value="1"/>
</dbReference>
<dbReference type="GO" id="GO:0009055">
    <property type="term" value="F:electron transfer activity"/>
    <property type="evidence" value="ECO:0007669"/>
    <property type="project" value="InterPro"/>
</dbReference>
<evidence type="ECO:0000259" key="8">
    <source>
        <dbReference type="PROSITE" id="PS51379"/>
    </source>
</evidence>
<comment type="caution">
    <text evidence="9">The sequence shown here is derived from an EMBL/GenBank/DDBJ whole genome shotgun (WGS) entry which is preliminary data.</text>
</comment>
<dbReference type="SUPFAM" id="SSF55124">
    <property type="entry name" value="Nitrite/Sulfite reductase N-terminal domain-like"/>
    <property type="match status" value="1"/>
</dbReference>
<dbReference type="InterPro" id="IPR017896">
    <property type="entry name" value="4Fe4S_Fe-S-bd"/>
</dbReference>
<dbReference type="AlphaFoldDB" id="A0A7L4P9A8"/>
<dbReference type="NCBIfam" id="TIGR02066">
    <property type="entry name" value="dsrB"/>
    <property type="match status" value="1"/>
</dbReference>
<dbReference type="PROSITE" id="PS51379">
    <property type="entry name" value="4FE4S_FER_2"/>
    <property type="match status" value="1"/>
</dbReference>
<sequence length="385" mass="42206">MTAAPMNPKAARLQKVFPVDLEKFLPEKVLKNYGQWVDRKFHGNGIIEHISATGDRIFTVKVAMPPNARISADTLDKFADIADSLGIGAVRVTMAGNLEILTDSLDKALKIKEEVEKMGFPVGGWGRSLWGINSCTAYLTCTTAVVDSPSISKALGDALAPYFKEEALPAKLRIFVSGCPSMCAGGTAIDIAIVGQWGAPPKIREEVIGMCLPPPKALAKIPETQIFLVQVCPTGALTLRREGDKVKLTLIGEKCINCARCKENCDAFDYDPENVGVAILVGGKLSNTGTGPRLARVLVPWLPAIPPKYEEIVAVVKHVVEVWRQNAKPGERLADFIDRVGWSKFLEMVGLKEVHDYYQRVPEFARTFLAFRGRGDVYKRLRDAL</sequence>
<dbReference type="PANTHER" id="PTHR11493">
    <property type="entry name" value="SULFITE REDUCTASE [NADPH] SUBUNIT BETA-RELATED"/>
    <property type="match status" value="1"/>
</dbReference>
<dbReference type="SUPFAM" id="SSF54862">
    <property type="entry name" value="4Fe-4S ferredoxins"/>
    <property type="match status" value="1"/>
</dbReference>
<dbReference type="Gene3D" id="3.30.70.20">
    <property type="match status" value="1"/>
</dbReference>
<dbReference type="GO" id="GO:0046872">
    <property type="term" value="F:metal ion binding"/>
    <property type="evidence" value="ECO:0007669"/>
    <property type="project" value="UniProtKB-KW"/>
</dbReference>
<dbReference type="GO" id="GO:0051539">
    <property type="term" value="F:4 iron, 4 sulfur cluster binding"/>
    <property type="evidence" value="ECO:0007669"/>
    <property type="project" value="UniProtKB-KW"/>
</dbReference>
<evidence type="ECO:0000256" key="2">
    <source>
        <dbReference type="ARBA" id="ARBA00022485"/>
    </source>
</evidence>
<keyword evidence="10" id="KW-1185">Reference proteome</keyword>
<feature type="domain" description="4Fe-4S ferredoxin-type" evidence="8">
    <location>
        <begin position="246"/>
        <end position="273"/>
    </location>
</feature>
<dbReference type="InterPro" id="IPR005117">
    <property type="entry name" value="NiRdtase/SiRdtase_haem-b_fer"/>
</dbReference>
<dbReference type="Pfam" id="PF01077">
    <property type="entry name" value="NIR_SIR"/>
    <property type="match status" value="1"/>
</dbReference>
<dbReference type="InterPro" id="IPR006066">
    <property type="entry name" value="NO2/SO3_Rdtase_FeS/sirohaem_BS"/>
</dbReference>
<evidence type="ECO:0000313" key="10">
    <source>
        <dbReference type="Proteomes" id="UP000554766"/>
    </source>
</evidence>
<dbReference type="Gene3D" id="3.30.70.3340">
    <property type="match status" value="1"/>
</dbReference>
<evidence type="ECO:0000256" key="7">
    <source>
        <dbReference type="ARBA" id="ARBA00023014"/>
    </source>
</evidence>
<evidence type="ECO:0000256" key="1">
    <source>
        <dbReference type="ARBA" id="ARBA00010429"/>
    </source>
</evidence>
<dbReference type="Proteomes" id="UP000554766">
    <property type="component" value="Unassembled WGS sequence"/>
</dbReference>
<keyword evidence="2" id="KW-0004">4Fe-4S</keyword>
<dbReference type="SUPFAM" id="SSF56014">
    <property type="entry name" value="Nitrite and sulphite reductase 4Fe-4S domain-like"/>
    <property type="match status" value="1"/>
</dbReference>
<evidence type="ECO:0000256" key="5">
    <source>
        <dbReference type="ARBA" id="ARBA00023002"/>
    </source>
</evidence>
<keyword evidence="7" id="KW-0411">Iron-sulfur</keyword>
<dbReference type="InterPro" id="IPR045169">
    <property type="entry name" value="NO2/SO3_Rdtase_4Fe4S_prot"/>
</dbReference>
<evidence type="ECO:0000256" key="4">
    <source>
        <dbReference type="ARBA" id="ARBA00022723"/>
    </source>
</evidence>
<evidence type="ECO:0000313" key="9">
    <source>
        <dbReference type="EMBL" id="NYR15491.1"/>
    </source>
</evidence>
<dbReference type="EMBL" id="JAAVJF010000002">
    <property type="protein sequence ID" value="NYR15491.1"/>
    <property type="molecule type" value="Genomic_DNA"/>
</dbReference>